<dbReference type="VEuPathDB" id="VectorBase:AALF004409"/>
<evidence type="ECO:0000313" key="2">
    <source>
        <dbReference type="EMBL" id="JAV46090.1"/>
    </source>
</evidence>
<organism evidence="2">
    <name type="scientific">Aedes albopictus</name>
    <name type="common">Asian tiger mosquito</name>
    <name type="synonym">Stegomyia albopicta</name>
    <dbReference type="NCBI Taxonomy" id="7160"/>
    <lineage>
        <taxon>Eukaryota</taxon>
        <taxon>Metazoa</taxon>
        <taxon>Ecdysozoa</taxon>
        <taxon>Arthropoda</taxon>
        <taxon>Hexapoda</taxon>
        <taxon>Insecta</taxon>
        <taxon>Pterygota</taxon>
        <taxon>Neoptera</taxon>
        <taxon>Endopterygota</taxon>
        <taxon>Diptera</taxon>
        <taxon>Nematocera</taxon>
        <taxon>Culicoidea</taxon>
        <taxon>Culicidae</taxon>
        <taxon>Culicinae</taxon>
        <taxon>Aedini</taxon>
        <taxon>Aedes</taxon>
        <taxon>Stegomyia</taxon>
    </lineage>
</organism>
<dbReference type="AlphaFoldDB" id="A0A1W7R4K6"/>
<name>A0A1W7R4K6_AEDAL</name>
<feature type="region of interest" description="Disordered" evidence="1">
    <location>
        <begin position="91"/>
        <end position="148"/>
    </location>
</feature>
<protein>
    <submittedName>
        <fullName evidence="2">Uncharacterized protein</fullName>
    </submittedName>
</protein>
<feature type="compositionally biased region" description="Polar residues" evidence="1">
    <location>
        <begin position="124"/>
        <end position="134"/>
    </location>
</feature>
<proteinExistence type="predicted"/>
<reference evidence="2" key="1">
    <citation type="submission" date="2016-03" db="EMBL/GenBank/DDBJ databases">
        <title>RNAseq analyses of the sensorial organs of adult female Aedes albopictus.</title>
        <authorList>
            <person name="Fabrizio L."/>
            <person name="Ribeiro J.M."/>
            <person name="Arca B."/>
        </authorList>
    </citation>
    <scope>NUCLEOTIDE SEQUENCE</scope>
</reference>
<dbReference type="EMBL" id="GEHC01001555">
    <property type="protein sequence ID" value="JAV46090.1"/>
    <property type="molecule type" value="Transcribed_RNA"/>
</dbReference>
<sequence>MLWHGAGGREAWVPVAACRLQHPGMEGRAESRARNPAQLKLCFLRLWCSGGRPLARAQDRLLGPCFKTGPEGTSILSLPIDSPVAPYGKTTRCPGESITRPTARTPRAVSPTSRHRPSELSVATVGQATSTRGQLSGDLAPCGAKAVS</sequence>
<evidence type="ECO:0000256" key="1">
    <source>
        <dbReference type="SAM" id="MobiDB-lite"/>
    </source>
</evidence>
<accession>A0A1W7R4K6</accession>